<gene>
    <name evidence="2" type="ORF">DM02DRAFT_613393</name>
</gene>
<evidence type="ECO:0000313" key="3">
    <source>
        <dbReference type="Proteomes" id="UP000244855"/>
    </source>
</evidence>
<protein>
    <recommendedName>
        <fullName evidence="1">2EXR domain-containing protein</fullName>
    </recommendedName>
</protein>
<proteinExistence type="predicted"/>
<evidence type="ECO:0000313" key="2">
    <source>
        <dbReference type="EMBL" id="PVI01869.1"/>
    </source>
</evidence>
<dbReference type="PANTHER" id="PTHR42085:SF8">
    <property type="entry name" value="F-BOX DOMAIN-CONTAINING PROTEIN"/>
    <property type="match status" value="1"/>
</dbReference>
<dbReference type="Pfam" id="PF20150">
    <property type="entry name" value="2EXR"/>
    <property type="match status" value="1"/>
</dbReference>
<accession>A0A2V1DUV0</accession>
<evidence type="ECO:0000259" key="1">
    <source>
        <dbReference type="Pfam" id="PF20150"/>
    </source>
</evidence>
<organism evidence="2 3">
    <name type="scientific">Periconia macrospinosa</name>
    <dbReference type="NCBI Taxonomy" id="97972"/>
    <lineage>
        <taxon>Eukaryota</taxon>
        <taxon>Fungi</taxon>
        <taxon>Dikarya</taxon>
        <taxon>Ascomycota</taxon>
        <taxon>Pezizomycotina</taxon>
        <taxon>Dothideomycetes</taxon>
        <taxon>Pleosporomycetidae</taxon>
        <taxon>Pleosporales</taxon>
        <taxon>Massarineae</taxon>
        <taxon>Periconiaceae</taxon>
        <taxon>Periconia</taxon>
    </lineage>
</organism>
<name>A0A2V1DUV0_9PLEO</name>
<keyword evidence="3" id="KW-1185">Reference proteome</keyword>
<dbReference type="PANTHER" id="PTHR42085">
    <property type="entry name" value="F-BOX DOMAIN-CONTAINING PROTEIN"/>
    <property type="match status" value="1"/>
</dbReference>
<feature type="domain" description="2EXR" evidence="1">
    <location>
        <begin position="55"/>
        <end position="128"/>
    </location>
</feature>
<dbReference type="OrthoDB" id="3762612at2759"/>
<dbReference type="InterPro" id="IPR038883">
    <property type="entry name" value="AN11006-like"/>
</dbReference>
<reference evidence="2 3" key="1">
    <citation type="journal article" date="2018" name="Sci. Rep.">
        <title>Comparative genomics provides insights into the lifestyle and reveals functional heterogeneity of dark septate endophytic fungi.</title>
        <authorList>
            <person name="Knapp D.G."/>
            <person name="Nemeth J.B."/>
            <person name="Barry K."/>
            <person name="Hainaut M."/>
            <person name="Henrissat B."/>
            <person name="Johnson J."/>
            <person name="Kuo A."/>
            <person name="Lim J.H.P."/>
            <person name="Lipzen A."/>
            <person name="Nolan M."/>
            <person name="Ohm R.A."/>
            <person name="Tamas L."/>
            <person name="Grigoriev I.V."/>
            <person name="Spatafora J.W."/>
            <person name="Nagy L.G."/>
            <person name="Kovacs G.M."/>
        </authorList>
    </citation>
    <scope>NUCLEOTIDE SEQUENCE [LARGE SCALE GENOMIC DNA]</scope>
    <source>
        <strain evidence="2 3">DSE2036</strain>
    </source>
</reference>
<dbReference type="AlphaFoldDB" id="A0A2V1DUV0"/>
<dbReference type="EMBL" id="KZ805351">
    <property type="protein sequence ID" value="PVI01869.1"/>
    <property type="molecule type" value="Genomic_DNA"/>
</dbReference>
<sequence length="294" mass="33929">MINISNLLDRSFQPAAWQPPLPHREGLLTALLYATARRYNTLLQEVTPHSAPPFPFLRLPRELRDEIYVYALCAPAYIEVESPQALTRPCQDLLTNIHKPPTPGLLYVNKQVHAEAVESLYGSNTFRFQKPDAMRAFEARVGRANCTRVRRIGICVLFPDNYVDDAKAGEWPSRGTAFGYHKTMGLVLWNSAPATWCMALKSSRFEQLTWFGVEGDRMWRWARLGKSRIPLFLRDCIVELLGRSGRLPRIDLMGIRDQDRNLFPEEWDVVMEHWVVYKQEAERLRITVENSRSA</sequence>
<dbReference type="Proteomes" id="UP000244855">
    <property type="component" value="Unassembled WGS sequence"/>
</dbReference>
<dbReference type="STRING" id="97972.A0A2V1DUV0"/>
<dbReference type="InterPro" id="IPR045518">
    <property type="entry name" value="2EXR"/>
</dbReference>